<keyword evidence="1" id="KW-0677">Repeat</keyword>
<dbReference type="InterPro" id="IPR004176">
    <property type="entry name" value="Clp_R_N"/>
</dbReference>
<sequence length="185" mass="19852">MFERFSRTARTVVSEAITTAADHGDAKVGPRHLLITLARSEGTAARILAEAGITPDMLEDPPNGPAGLTDRELRALRAVGIDTDALFRRMEATFGPEALTPPAEPAVPRRRGLLGSPFDPKAKKALELSLRETIAAGHRTIDTAHLLLALLRQGPPEPAATVLAEHGLTYDEARRRTGELLDEAA</sequence>
<dbReference type="EMBL" id="JAVREP010000024">
    <property type="protein sequence ID" value="MDT0331567.1"/>
    <property type="molecule type" value="Genomic_DNA"/>
</dbReference>
<comment type="caution">
    <text evidence="4">The sequence shown here is derived from an EMBL/GenBank/DDBJ whole genome shotgun (WGS) entry which is preliminary data.</text>
</comment>
<organism evidence="4 5">
    <name type="scientific">Nocardiopsis lambiniae</name>
    <dbReference type="NCBI Taxonomy" id="3075539"/>
    <lineage>
        <taxon>Bacteria</taxon>
        <taxon>Bacillati</taxon>
        <taxon>Actinomycetota</taxon>
        <taxon>Actinomycetes</taxon>
        <taxon>Streptosporangiales</taxon>
        <taxon>Nocardiopsidaceae</taxon>
        <taxon>Nocardiopsis</taxon>
    </lineage>
</organism>
<evidence type="ECO:0000313" key="4">
    <source>
        <dbReference type="EMBL" id="MDT0331567.1"/>
    </source>
</evidence>
<evidence type="ECO:0000256" key="2">
    <source>
        <dbReference type="SAM" id="MobiDB-lite"/>
    </source>
</evidence>
<dbReference type="Gene3D" id="1.10.1780.10">
    <property type="entry name" value="Clp, N-terminal domain"/>
    <property type="match status" value="2"/>
</dbReference>
<accession>A0ABU2MG08</accession>
<keyword evidence="5" id="KW-1185">Reference proteome</keyword>
<evidence type="ECO:0000313" key="5">
    <source>
        <dbReference type="Proteomes" id="UP001183390"/>
    </source>
</evidence>
<reference evidence="5" key="1">
    <citation type="submission" date="2023-07" db="EMBL/GenBank/DDBJ databases">
        <title>30 novel species of actinomycetes from the DSMZ collection.</title>
        <authorList>
            <person name="Nouioui I."/>
        </authorList>
    </citation>
    <scope>NUCLEOTIDE SEQUENCE [LARGE SCALE GENOMIC DNA]</scope>
    <source>
        <strain evidence="5">DSM 44743</strain>
    </source>
</reference>
<dbReference type="GO" id="GO:0006508">
    <property type="term" value="P:proteolysis"/>
    <property type="evidence" value="ECO:0007669"/>
    <property type="project" value="UniProtKB-KW"/>
</dbReference>
<feature type="region of interest" description="Disordered" evidence="2">
    <location>
        <begin position="96"/>
        <end position="118"/>
    </location>
</feature>
<feature type="domain" description="Clp R" evidence="3">
    <location>
        <begin position="2"/>
        <end position="183"/>
    </location>
</feature>
<keyword evidence="4" id="KW-0378">Hydrolase</keyword>
<name>A0ABU2MG08_9ACTN</name>
<evidence type="ECO:0000259" key="3">
    <source>
        <dbReference type="PROSITE" id="PS51903"/>
    </source>
</evidence>
<proteinExistence type="predicted"/>
<keyword evidence="4" id="KW-0645">Protease</keyword>
<dbReference type="PROSITE" id="PS51903">
    <property type="entry name" value="CLP_R"/>
    <property type="match status" value="1"/>
</dbReference>
<evidence type="ECO:0000256" key="1">
    <source>
        <dbReference type="PROSITE-ProRule" id="PRU01251"/>
    </source>
</evidence>
<dbReference type="Pfam" id="PF02861">
    <property type="entry name" value="Clp_N"/>
    <property type="match status" value="2"/>
</dbReference>
<dbReference type="Proteomes" id="UP001183390">
    <property type="component" value="Unassembled WGS sequence"/>
</dbReference>
<gene>
    <name evidence="4" type="ORF">RM479_24425</name>
</gene>
<protein>
    <submittedName>
        <fullName evidence="4">Clp protease N-terminal domain-containing protein</fullName>
    </submittedName>
</protein>
<dbReference type="GO" id="GO:0008233">
    <property type="term" value="F:peptidase activity"/>
    <property type="evidence" value="ECO:0007669"/>
    <property type="project" value="UniProtKB-KW"/>
</dbReference>
<dbReference type="InterPro" id="IPR036628">
    <property type="entry name" value="Clp_N_dom_sf"/>
</dbReference>
<dbReference type="RefSeq" id="WP_311514053.1">
    <property type="nucleotide sequence ID" value="NZ_JAVREP010000024.1"/>
</dbReference>
<dbReference type="SUPFAM" id="SSF81923">
    <property type="entry name" value="Double Clp-N motif"/>
    <property type="match status" value="1"/>
</dbReference>